<sequence length="65" mass="7046">MSSLAVPSERFPVSEGIGLFVGIVAWDLLSAGEMNLLQAALAAAVGSLAWYAVRCWRARIRGKRR</sequence>
<name>A0A011NNR2_9PROT</name>
<comment type="caution">
    <text evidence="2">The sequence shown here is derived from an EMBL/GenBank/DDBJ whole genome shotgun (WGS) entry which is preliminary data.</text>
</comment>
<dbReference type="PATRIC" id="fig|1454001.3.peg.2856"/>
<evidence type="ECO:0000313" key="3">
    <source>
        <dbReference type="Proteomes" id="UP000020218"/>
    </source>
</evidence>
<gene>
    <name evidence="2" type="ORF">AW08_02804</name>
</gene>
<evidence type="ECO:0000256" key="1">
    <source>
        <dbReference type="SAM" id="Phobius"/>
    </source>
</evidence>
<protein>
    <submittedName>
        <fullName evidence="2">Uncharacterized protein</fullName>
    </submittedName>
</protein>
<dbReference type="AlphaFoldDB" id="A0A011NNR2"/>
<keyword evidence="1" id="KW-1133">Transmembrane helix</keyword>
<organism evidence="2 3">
    <name type="scientific">Candidatus Accumulibacter adjunctus</name>
    <dbReference type="NCBI Taxonomy" id="1454001"/>
    <lineage>
        <taxon>Bacteria</taxon>
        <taxon>Pseudomonadati</taxon>
        <taxon>Pseudomonadota</taxon>
        <taxon>Betaproteobacteria</taxon>
        <taxon>Candidatus Accumulibacter</taxon>
    </lineage>
</organism>
<keyword evidence="1" id="KW-0472">Membrane</keyword>
<dbReference type="EMBL" id="JFAX01000017">
    <property type="protein sequence ID" value="EXI66065.1"/>
    <property type="molecule type" value="Genomic_DNA"/>
</dbReference>
<feature type="transmembrane region" description="Helical" evidence="1">
    <location>
        <begin position="36"/>
        <end position="56"/>
    </location>
</feature>
<evidence type="ECO:0000313" key="2">
    <source>
        <dbReference type="EMBL" id="EXI66065.1"/>
    </source>
</evidence>
<keyword evidence="1" id="KW-0812">Transmembrane</keyword>
<proteinExistence type="predicted"/>
<dbReference type="Proteomes" id="UP000020218">
    <property type="component" value="Unassembled WGS sequence"/>
</dbReference>
<keyword evidence="3" id="KW-1185">Reference proteome</keyword>
<reference evidence="2" key="1">
    <citation type="submission" date="2014-02" db="EMBL/GenBank/DDBJ databases">
        <title>Expanding our view of genomic diversity in Candidatus Accumulibacter clades.</title>
        <authorList>
            <person name="Skennerton C.T."/>
            <person name="Barr J.J."/>
            <person name="Slater F.R."/>
            <person name="Bond P.L."/>
            <person name="Tyson G.W."/>
        </authorList>
    </citation>
    <scope>NUCLEOTIDE SEQUENCE [LARGE SCALE GENOMIC DNA]</scope>
</reference>
<accession>A0A011NNR2</accession>
<dbReference type="STRING" id="1454001.AW08_02804"/>